<dbReference type="Proteomes" id="UP000288388">
    <property type="component" value="Unassembled WGS sequence"/>
</dbReference>
<evidence type="ECO:0000313" key="5">
    <source>
        <dbReference type="EMBL" id="MDT2405240.1"/>
    </source>
</evidence>
<sequence length="248" mass="28087">MVTTTILEINNLRKSYGQNEILKGINLQLLPGKITGLLGRNGAGKTTLMKCILGLTANYQGEMTFNGQYLNTTDTQTKMKIGSLVDVQFYEDLNAYDNLMLSIRLIDSIPRKKRKQMIMESLEFVELSNASKKKVKNFSFGMKQRLALALSLITKPELLILDEPFVGLDPIGVEEVKELLQKLCREHGTAILFSSHQMQEVCDLTDNILVLSNGVISYSDQNTHVENQQAQLIEQMKFEQKKIYRSFS</sequence>
<keyword evidence="2" id="KW-0547">Nucleotide-binding</keyword>
<reference evidence="5" key="2">
    <citation type="submission" date="2023-03" db="EMBL/GenBank/DDBJ databases">
        <authorList>
            <person name="Shen W."/>
            <person name="Cai J."/>
        </authorList>
    </citation>
    <scope>NUCLEOTIDE SEQUENCE</scope>
    <source>
        <strain evidence="5">P33-2</strain>
    </source>
</reference>
<dbReference type="PROSITE" id="PS00211">
    <property type="entry name" value="ABC_TRANSPORTER_1"/>
    <property type="match status" value="1"/>
</dbReference>
<dbReference type="InterPro" id="IPR051782">
    <property type="entry name" value="ABC_Transporter_VariousFunc"/>
</dbReference>
<dbReference type="PANTHER" id="PTHR42939:SF1">
    <property type="entry name" value="ABC TRANSPORTER ATP-BINDING PROTEIN ALBC-RELATED"/>
    <property type="match status" value="1"/>
</dbReference>
<dbReference type="RefSeq" id="WP_049220731.1">
    <property type="nucleotide sequence ID" value="NZ_CAXSQU010000134.1"/>
</dbReference>
<dbReference type="EMBL" id="RYZS01000002">
    <property type="protein sequence ID" value="RVU92823.1"/>
    <property type="molecule type" value="Genomic_DNA"/>
</dbReference>
<evidence type="ECO:0000313" key="6">
    <source>
        <dbReference type="EMBL" id="RVU92823.1"/>
    </source>
</evidence>
<dbReference type="InterPro" id="IPR017871">
    <property type="entry name" value="ABC_transporter-like_CS"/>
</dbReference>
<evidence type="ECO:0000313" key="7">
    <source>
        <dbReference type="Proteomes" id="UP000288388"/>
    </source>
</evidence>
<dbReference type="Gene3D" id="3.40.50.300">
    <property type="entry name" value="P-loop containing nucleotide triphosphate hydrolases"/>
    <property type="match status" value="1"/>
</dbReference>
<dbReference type="AlphaFoldDB" id="A0A2N8PRG7"/>
<dbReference type="InterPro" id="IPR003439">
    <property type="entry name" value="ABC_transporter-like_ATP-bd"/>
</dbReference>
<dbReference type="InterPro" id="IPR027417">
    <property type="entry name" value="P-loop_NTPase"/>
</dbReference>
<evidence type="ECO:0000313" key="8">
    <source>
        <dbReference type="Proteomes" id="UP001260773"/>
    </source>
</evidence>
<dbReference type="SMART" id="SM00382">
    <property type="entry name" value="AAA"/>
    <property type="match status" value="1"/>
</dbReference>
<name>A0A2N8PRG7_ENTAV</name>
<gene>
    <name evidence="6" type="ORF">EK398_20320</name>
    <name evidence="5" type="ORF">P7D43_23050</name>
</gene>
<reference evidence="6 7" key="1">
    <citation type="submission" date="2018-12" db="EMBL/GenBank/DDBJ databases">
        <title>A novel vanA-carrying plasmid in a clinical isolate of Enterococcus avium.</title>
        <authorList>
            <person name="Bernasconi O.J."/>
            <person name="Luzzaro F."/>
            <person name="Endimiani A."/>
        </authorList>
    </citation>
    <scope>NUCLEOTIDE SEQUENCE [LARGE SCALE GENOMIC DNA]</scope>
    <source>
        <strain evidence="6 7">LC0559/18</strain>
    </source>
</reference>
<comment type="caution">
    <text evidence="5">The sequence shown here is derived from an EMBL/GenBank/DDBJ whole genome shotgun (WGS) entry which is preliminary data.</text>
</comment>
<evidence type="ECO:0000256" key="1">
    <source>
        <dbReference type="ARBA" id="ARBA00022448"/>
    </source>
</evidence>
<dbReference type="EMBL" id="JARPWH010000233">
    <property type="protein sequence ID" value="MDT2405240.1"/>
    <property type="molecule type" value="Genomic_DNA"/>
</dbReference>
<protein>
    <submittedName>
        <fullName evidence="5">ABC transporter ATP-binding protein</fullName>
    </submittedName>
</protein>
<keyword evidence="1" id="KW-0813">Transport</keyword>
<organism evidence="5 8">
    <name type="scientific">Enterococcus avium</name>
    <name type="common">Streptococcus avium</name>
    <dbReference type="NCBI Taxonomy" id="33945"/>
    <lineage>
        <taxon>Bacteria</taxon>
        <taxon>Bacillati</taxon>
        <taxon>Bacillota</taxon>
        <taxon>Bacilli</taxon>
        <taxon>Lactobacillales</taxon>
        <taxon>Enterococcaceae</taxon>
        <taxon>Enterococcus</taxon>
    </lineage>
</organism>
<dbReference type="InterPro" id="IPR003593">
    <property type="entry name" value="AAA+_ATPase"/>
</dbReference>
<accession>A0A2N8PRG7</accession>
<dbReference type="PROSITE" id="PS50893">
    <property type="entry name" value="ABC_TRANSPORTER_2"/>
    <property type="match status" value="1"/>
</dbReference>
<dbReference type="Pfam" id="PF00005">
    <property type="entry name" value="ABC_tran"/>
    <property type="match status" value="1"/>
</dbReference>
<feature type="domain" description="ABC transporter" evidence="4">
    <location>
        <begin position="7"/>
        <end position="238"/>
    </location>
</feature>
<dbReference type="GO" id="GO:0016887">
    <property type="term" value="F:ATP hydrolysis activity"/>
    <property type="evidence" value="ECO:0007669"/>
    <property type="project" value="InterPro"/>
</dbReference>
<evidence type="ECO:0000256" key="2">
    <source>
        <dbReference type="ARBA" id="ARBA00022741"/>
    </source>
</evidence>
<dbReference type="GO" id="GO:0005524">
    <property type="term" value="F:ATP binding"/>
    <property type="evidence" value="ECO:0007669"/>
    <property type="project" value="UniProtKB-KW"/>
</dbReference>
<evidence type="ECO:0000256" key="3">
    <source>
        <dbReference type="ARBA" id="ARBA00022840"/>
    </source>
</evidence>
<dbReference type="PANTHER" id="PTHR42939">
    <property type="entry name" value="ABC TRANSPORTER ATP-BINDING PROTEIN ALBC-RELATED"/>
    <property type="match status" value="1"/>
</dbReference>
<evidence type="ECO:0000259" key="4">
    <source>
        <dbReference type="PROSITE" id="PS50893"/>
    </source>
</evidence>
<keyword evidence="3 5" id="KW-0067">ATP-binding</keyword>
<dbReference type="SUPFAM" id="SSF52540">
    <property type="entry name" value="P-loop containing nucleoside triphosphate hydrolases"/>
    <property type="match status" value="1"/>
</dbReference>
<proteinExistence type="predicted"/>
<dbReference type="Proteomes" id="UP001260773">
    <property type="component" value="Unassembled WGS sequence"/>
</dbReference>